<dbReference type="InterPro" id="IPR009057">
    <property type="entry name" value="Homeodomain-like_sf"/>
</dbReference>
<dbReference type="PANTHER" id="PTHR43580">
    <property type="entry name" value="OXIDOREDUCTASE GLYR1-RELATED"/>
    <property type="match status" value="1"/>
</dbReference>
<dbReference type="Gene3D" id="1.10.10.60">
    <property type="entry name" value="Homeodomain-like"/>
    <property type="match status" value="1"/>
</dbReference>
<feature type="region of interest" description="Disordered" evidence="7">
    <location>
        <begin position="747"/>
        <end position="766"/>
    </location>
</feature>
<feature type="DNA-binding region" description="Homeobox" evidence="6">
    <location>
        <begin position="148"/>
        <end position="210"/>
    </location>
</feature>
<evidence type="ECO:0000313" key="11">
    <source>
        <dbReference type="Proteomes" id="UP000070121"/>
    </source>
</evidence>
<feature type="compositionally biased region" description="Polar residues" evidence="7">
    <location>
        <begin position="747"/>
        <end position="763"/>
    </location>
</feature>
<dbReference type="GO" id="GO:0008270">
    <property type="term" value="F:zinc ion binding"/>
    <property type="evidence" value="ECO:0007669"/>
    <property type="project" value="UniProtKB-KW"/>
</dbReference>
<dbReference type="CDD" id="cd00086">
    <property type="entry name" value="homeodomain"/>
    <property type="match status" value="1"/>
</dbReference>
<feature type="domain" description="Homeobox" evidence="8">
    <location>
        <begin position="146"/>
        <end position="209"/>
    </location>
</feature>
<evidence type="ECO:0000313" key="10">
    <source>
        <dbReference type="EMBL" id="KXH30966.1"/>
    </source>
</evidence>
<comment type="caution">
    <text evidence="10">The sequence shown here is derived from an EMBL/GenBank/DDBJ whole genome shotgun (WGS) entry which is preliminary data.</text>
</comment>
<dbReference type="InterPro" id="IPR006115">
    <property type="entry name" value="6PGDH_NADP-bd"/>
</dbReference>
<dbReference type="Pfam" id="PF05920">
    <property type="entry name" value="Homeobox_KN"/>
    <property type="match status" value="1"/>
</dbReference>
<feature type="compositionally biased region" description="Basic residues" evidence="7">
    <location>
        <begin position="333"/>
        <end position="343"/>
    </location>
</feature>
<accession>A0A135S4Y9</accession>
<evidence type="ECO:0000256" key="1">
    <source>
        <dbReference type="ARBA" id="ARBA00007598"/>
    </source>
</evidence>
<evidence type="ECO:0000256" key="7">
    <source>
        <dbReference type="SAM" id="MobiDB-lite"/>
    </source>
</evidence>
<dbReference type="SMART" id="SM00389">
    <property type="entry name" value="HOX"/>
    <property type="match status" value="1"/>
</dbReference>
<dbReference type="STRING" id="1209931.A0A135S4Y9"/>
<dbReference type="SMART" id="SM00355">
    <property type="entry name" value="ZnF_C2H2"/>
    <property type="match status" value="3"/>
</dbReference>
<dbReference type="AlphaFoldDB" id="A0A135S4Y9"/>
<dbReference type="Gene3D" id="3.40.50.720">
    <property type="entry name" value="NAD(P)-binding Rossmann-like Domain"/>
    <property type="match status" value="1"/>
</dbReference>
<evidence type="ECO:0000259" key="8">
    <source>
        <dbReference type="PROSITE" id="PS50071"/>
    </source>
</evidence>
<evidence type="ECO:0000256" key="2">
    <source>
        <dbReference type="ARBA" id="ARBA00023125"/>
    </source>
</evidence>
<gene>
    <name evidence="10" type="ORF">CSAL01_09171</name>
</gene>
<evidence type="ECO:0000256" key="4">
    <source>
        <dbReference type="ARBA" id="ARBA00023242"/>
    </source>
</evidence>
<comment type="similarity">
    <text evidence="1">Belongs to the HIBADH-related family. NP60 subfamily.</text>
</comment>
<feature type="region of interest" description="Disordered" evidence="7">
    <location>
        <begin position="208"/>
        <end position="241"/>
    </location>
</feature>
<dbReference type="InterPro" id="IPR013087">
    <property type="entry name" value="Znf_C2H2_type"/>
</dbReference>
<dbReference type="Gene3D" id="1.10.1040.10">
    <property type="entry name" value="N-(1-d-carboxylethyl)-l-norvaline Dehydrogenase, domain 2"/>
    <property type="match status" value="1"/>
</dbReference>
<dbReference type="EMBL" id="JFFI01002528">
    <property type="protein sequence ID" value="KXH30966.1"/>
    <property type="molecule type" value="Genomic_DNA"/>
</dbReference>
<keyword evidence="11" id="KW-1185">Reference proteome</keyword>
<keyword evidence="5" id="KW-0863">Zinc-finger</keyword>
<evidence type="ECO:0000256" key="6">
    <source>
        <dbReference type="PROSITE-ProRule" id="PRU00108"/>
    </source>
</evidence>
<keyword evidence="5" id="KW-0862">Zinc</keyword>
<dbReference type="GO" id="GO:0006355">
    <property type="term" value="P:regulation of DNA-templated transcription"/>
    <property type="evidence" value="ECO:0007669"/>
    <property type="project" value="InterPro"/>
</dbReference>
<dbReference type="SUPFAM" id="SSF46689">
    <property type="entry name" value="Homeodomain-like"/>
    <property type="match status" value="1"/>
</dbReference>
<comment type="subcellular location">
    <subcellularLocation>
        <location evidence="6">Nucleus</location>
    </subcellularLocation>
</comment>
<dbReference type="SUPFAM" id="SSF51735">
    <property type="entry name" value="NAD(P)-binding Rossmann-fold domains"/>
    <property type="match status" value="1"/>
</dbReference>
<dbReference type="GO" id="GO:0005634">
    <property type="term" value="C:nucleus"/>
    <property type="evidence" value="ECO:0007669"/>
    <property type="project" value="UniProtKB-SubCell"/>
</dbReference>
<keyword evidence="2 6" id="KW-0238">DNA-binding</keyword>
<evidence type="ECO:0000259" key="9">
    <source>
        <dbReference type="PROSITE" id="PS50157"/>
    </source>
</evidence>
<feature type="compositionally biased region" description="Polar residues" evidence="7">
    <location>
        <begin position="284"/>
        <end position="295"/>
    </location>
</feature>
<keyword evidence="5" id="KW-0479">Metal-binding</keyword>
<dbReference type="InterPro" id="IPR008927">
    <property type="entry name" value="6-PGluconate_DH-like_C_sf"/>
</dbReference>
<dbReference type="InterPro" id="IPR013328">
    <property type="entry name" value="6PGD_dom2"/>
</dbReference>
<dbReference type="PANTHER" id="PTHR43580:SF2">
    <property type="entry name" value="CYTOKINE-LIKE NUCLEAR FACTOR N-PAC"/>
    <property type="match status" value="1"/>
</dbReference>
<feature type="region of interest" description="Disordered" evidence="7">
    <location>
        <begin position="271"/>
        <end position="349"/>
    </location>
</feature>
<reference evidence="10 11" key="1">
    <citation type="submission" date="2014-02" db="EMBL/GenBank/DDBJ databases">
        <title>The genome sequence of Colletotrichum salicis CBS 607.94.</title>
        <authorList>
            <person name="Baroncelli R."/>
            <person name="Thon M.R."/>
        </authorList>
    </citation>
    <scope>NUCLEOTIDE SEQUENCE [LARGE SCALE GENOMIC DNA]</scope>
    <source>
        <strain evidence="10 11">CBS 607.94</strain>
    </source>
</reference>
<dbReference type="GO" id="GO:0003677">
    <property type="term" value="F:DNA binding"/>
    <property type="evidence" value="ECO:0007669"/>
    <property type="project" value="UniProtKB-UniRule"/>
</dbReference>
<dbReference type="InterPro" id="IPR036291">
    <property type="entry name" value="NAD(P)-bd_dom_sf"/>
</dbReference>
<name>A0A135S4Y9_9PEZI</name>
<dbReference type="PROSITE" id="PS50157">
    <property type="entry name" value="ZINC_FINGER_C2H2_2"/>
    <property type="match status" value="1"/>
</dbReference>
<keyword evidence="4 6" id="KW-0539">Nucleus</keyword>
<protein>
    <submittedName>
        <fullName evidence="10">Homeobox and C2H2 transcription factor</fullName>
    </submittedName>
</protein>
<dbReference type="PROSITE" id="PS50071">
    <property type="entry name" value="HOMEOBOX_2"/>
    <property type="match status" value="1"/>
</dbReference>
<dbReference type="OrthoDB" id="10056939at2759"/>
<dbReference type="PROSITE" id="PS00028">
    <property type="entry name" value="ZINC_FINGER_C2H2_1"/>
    <property type="match status" value="1"/>
</dbReference>
<keyword evidence="3 6" id="KW-0371">Homeobox</keyword>
<evidence type="ECO:0000256" key="3">
    <source>
        <dbReference type="ARBA" id="ARBA00023155"/>
    </source>
</evidence>
<organism evidence="10 11">
    <name type="scientific">Colletotrichum salicis</name>
    <dbReference type="NCBI Taxonomy" id="1209931"/>
    <lineage>
        <taxon>Eukaryota</taxon>
        <taxon>Fungi</taxon>
        <taxon>Dikarya</taxon>
        <taxon>Ascomycota</taxon>
        <taxon>Pezizomycotina</taxon>
        <taxon>Sordariomycetes</taxon>
        <taxon>Hypocreomycetidae</taxon>
        <taxon>Glomerellales</taxon>
        <taxon>Glomerellaceae</taxon>
        <taxon>Colletotrichum</taxon>
        <taxon>Colletotrichum acutatum species complex</taxon>
    </lineage>
</organism>
<dbReference type="SUPFAM" id="SSF48179">
    <property type="entry name" value="6-phosphogluconate dehydrogenase C-terminal domain-like"/>
    <property type="match status" value="1"/>
</dbReference>
<dbReference type="InterPro" id="IPR001356">
    <property type="entry name" value="HD"/>
</dbReference>
<dbReference type="GO" id="GO:0050661">
    <property type="term" value="F:NADP binding"/>
    <property type="evidence" value="ECO:0007669"/>
    <property type="project" value="InterPro"/>
</dbReference>
<evidence type="ECO:0000256" key="5">
    <source>
        <dbReference type="PROSITE-ProRule" id="PRU00042"/>
    </source>
</evidence>
<sequence>MMDKGSDAANDTQALTIDDYTAALELDFITSNFVNNQQLDITNFGTSGQDGLSQDLQGVGSIESLGVLGVESSHQQDALALAPATTALVDVGMEFTQRQPVNNVNQFDEPGVFMFSEALGDGEPMGYLFGNDLENNIPSLQPSDTTTPPKIGTRFSSKSLRILKTWLANNNRHPYPTTEDMEMLQRQTGLSRQQITNWLANTRRRTRFKVPPKRPPSPAITSSRTMPINIPPGSGLSDTLQNLNPMQRWQVSPPEHEPASVSAIANAVSGYSSGGEDLGDRSLTDTIPTRSLYGQSSVSSAGTSHSSRSSANSAYSHNSRTSLRSLEPLGKSAVKRRRRRALAKRPEAKGTGTLWQTSNTYQCTFCTETFKTKHNWQRHEKSLHLSLERWECAPTGATVPDASGQPVCIFCGEANPSKEHLEKHNYQACRDRQPEDRTFYRKDHLQQHLKLVHDARFLRWPMGDWKYESEIIRSRCGFCGHTMSSWTDRIDHLAEHFKDGKTMADWHGDWGFDDNVLNMVENSMQPYMIHMERNSPWPFTTKQGVPETPPNAYELIKLELEHFSAEHQNTNEQMPTNAELLYESCCVIFGCDSISFSKRPATSTQSWLRDLLMSSESIVQQARVRPMKNNAKSRFTYLSINGKACIFEACGLEEQLQSYVEISKLIEPQISDEELQREACNIVGRVEVSSPNPSEVFMNFLFSLINGSSHWLAAFRNRTGLSPSEASSGTSDAILGAIAAEPRLESSAANLSSGSTPDPSQVNAAGGNAGELSKVYSTSTFFVNDDNCYRKLMKELTRFVTITTSPRNPNRRIPTDAELQHQARWISFEEVHGHTHGPGPRPQIPIDRLEPSPSKYTALLEAGAKIGDTPATVAQESDVIFTILFDGPALTSILNDDFKSALRGKTSINTNSITVEVSKHVAEQVQRAGGNFIEMPVSGSKIPAEQGKLVGLMAGDPAVTERMRAVVEPLTSAAVYCGPIGSGLKTKYAVNLYFTSMTVALAESFSLARAQGLDLDAFGQVLDAGPMASAYSKIKVAKIINRN</sequence>
<proteinExistence type="inferred from homology"/>
<dbReference type="InterPro" id="IPR051265">
    <property type="entry name" value="HIBADH-related_NP60_sf"/>
</dbReference>
<dbReference type="Pfam" id="PF03446">
    <property type="entry name" value="NAD_binding_2"/>
    <property type="match status" value="1"/>
</dbReference>
<feature type="compositionally biased region" description="Low complexity" evidence="7">
    <location>
        <begin position="296"/>
        <end position="319"/>
    </location>
</feature>
<dbReference type="Proteomes" id="UP000070121">
    <property type="component" value="Unassembled WGS sequence"/>
</dbReference>
<dbReference type="InterPro" id="IPR008422">
    <property type="entry name" value="KN_HD"/>
</dbReference>
<feature type="domain" description="C2H2-type" evidence="9">
    <location>
        <begin position="361"/>
        <end position="389"/>
    </location>
</feature>